<feature type="compositionally biased region" description="Basic and acidic residues" evidence="1">
    <location>
        <begin position="601"/>
        <end position="610"/>
    </location>
</feature>
<dbReference type="GO" id="GO:0003676">
    <property type="term" value="F:nucleic acid binding"/>
    <property type="evidence" value="ECO:0007669"/>
    <property type="project" value="InterPro"/>
</dbReference>
<evidence type="ECO:0000313" key="5">
    <source>
        <dbReference type="EMBL" id="CAL4781405.1"/>
    </source>
</evidence>
<feature type="region of interest" description="Disordered" evidence="1">
    <location>
        <begin position="558"/>
        <end position="682"/>
    </location>
</feature>
<reference evidence="4" key="2">
    <citation type="submission" date="2024-04" db="EMBL/GenBank/DDBJ databases">
        <authorList>
            <person name="Chen Y."/>
            <person name="Shah S."/>
            <person name="Dougan E. K."/>
            <person name="Thang M."/>
            <person name="Chan C."/>
        </authorList>
    </citation>
    <scope>NUCLEOTIDE SEQUENCE [LARGE SCALE GENOMIC DNA]</scope>
</reference>
<dbReference type="PROSITE" id="PS50994">
    <property type="entry name" value="INTEGRASE"/>
    <property type="match status" value="1"/>
</dbReference>
<dbReference type="InterPro" id="IPR036397">
    <property type="entry name" value="RNaseH_sf"/>
</dbReference>
<dbReference type="GO" id="GO:0015074">
    <property type="term" value="P:DNA integration"/>
    <property type="evidence" value="ECO:0007669"/>
    <property type="project" value="InterPro"/>
</dbReference>
<gene>
    <name evidence="3" type="ORF">C1SCF055_LOCUS20769</name>
</gene>
<dbReference type="PANTHER" id="PTHR37984:SF5">
    <property type="entry name" value="PROTEIN NYNRIN-LIKE"/>
    <property type="match status" value="1"/>
</dbReference>
<dbReference type="InterPro" id="IPR013103">
    <property type="entry name" value="RVT_2"/>
</dbReference>
<dbReference type="EMBL" id="CAMXCT020001908">
    <property type="protein sequence ID" value="CAL1147468.1"/>
    <property type="molecule type" value="Genomic_DNA"/>
</dbReference>
<proteinExistence type="predicted"/>
<protein>
    <submittedName>
        <fullName evidence="5">Retrovirus-related Pol polyprotein from transposon RE1 (Retro element 1) (AtRE1)</fullName>
    </submittedName>
</protein>
<dbReference type="Gene3D" id="3.30.420.10">
    <property type="entry name" value="Ribonuclease H-like superfamily/Ribonuclease H"/>
    <property type="match status" value="1"/>
</dbReference>
<dbReference type="Proteomes" id="UP001152797">
    <property type="component" value="Unassembled WGS sequence"/>
</dbReference>
<feature type="compositionally biased region" description="Basic and acidic residues" evidence="1">
    <location>
        <begin position="658"/>
        <end position="672"/>
    </location>
</feature>
<evidence type="ECO:0000313" key="4">
    <source>
        <dbReference type="EMBL" id="CAL1147468.1"/>
    </source>
</evidence>
<comment type="caution">
    <text evidence="3">The sequence shown here is derived from an EMBL/GenBank/DDBJ whole genome shotgun (WGS) entry which is preliminary data.</text>
</comment>
<evidence type="ECO:0000259" key="2">
    <source>
        <dbReference type="PROSITE" id="PS50994"/>
    </source>
</evidence>
<evidence type="ECO:0000313" key="3">
    <source>
        <dbReference type="EMBL" id="CAI3994093.1"/>
    </source>
</evidence>
<evidence type="ECO:0000313" key="6">
    <source>
        <dbReference type="Proteomes" id="UP001152797"/>
    </source>
</evidence>
<dbReference type="OrthoDB" id="439738at2759"/>
<dbReference type="EMBL" id="CAMXCT010001908">
    <property type="protein sequence ID" value="CAI3994093.1"/>
    <property type="molecule type" value="Genomic_DNA"/>
</dbReference>
<keyword evidence="6" id="KW-1185">Reference proteome</keyword>
<accession>A0A9P1CNF5</accession>
<organism evidence="3">
    <name type="scientific">Cladocopium goreaui</name>
    <dbReference type="NCBI Taxonomy" id="2562237"/>
    <lineage>
        <taxon>Eukaryota</taxon>
        <taxon>Sar</taxon>
        <taxon>Alveolata</taxon>
        <taxon>Dinophyceae</taxon>
        <taxon>Suessiales</taxon>
        <taxon>Symbiodiniaceae</taxon>
        <taxon>Cladocopium</taxon>
    </lineage>
</organism>
<dbReference type="Pfam" id="PF07727">
    <property type="entry name" value="RVT_2"/>
    <property type="match status" value="1"/>
</dbReference>
<evidence type="ECO:0000256" key="1">
    <source>
        <dbReference type="SAM" id="MobiDB-lite"/>
    </source>
</evidence>
<name>A0A9P1CNF5_9DINO</name>
<dbReference type="InterPro" id="IPR050951">
    <property type="entry name" value="Retrovirus_Pol_polyprotein"/>
</dbReference>
<sequence length="1331" mass="151747">MIRLLKRADVHFARADQCSFGLRGPEGGLHQKATGFLTNCQKMAQVLSRRCDRSHQHEVIIGGTKSRMAQQYPVRLIDAILKCHSEHLGIPIQIKEANVLLEEIYHLDYVINEHFKKMEDPGQVGGSELCQRDEPGQDEHQGELHEILAGAIDEPEEEDLVQKEEPPEEGRALPLADRFSLSRLVRRAHEGLGHPDRDRFLRILKYSKAKADVLAEARRFTCSVCERHQQVRPTRRSAPPRELEFNDCVGVDVIYLPLPGGQHKTRPALNIIDWSSKFQLMIPLTDKKPHVVREAYRQWIRIFGPPKRIALDMGREFRQAFTTSAEEDGSFVDPAAVEAPNQRGITERHGKTFKFMLLKAMDNYNCQNTREWEQLIDEVVMTKNRLLQNNGFSPMQRVFGFATRIPGGLLSGDDGNRALPSRIRMGDLSVERSMRMRKAASQAFVEADSAASLRRAIETGPRPMEDYQIGEMVYFFRKGADKARKFSPAFWCGPAKIVMVDQPSTIWVAYQSTLVKASPERIRRASDEENLTVSGWLKDLVDTKADLCTEHKQGYLDLADHPLPELQDRTESENEYEPSEPMEDSNDLTIPRRPIPPHLKRLLEHEDPPPEKQYFTKAPPPLPEPDLDDLLGEPERHSAEGEDATEPLDSPGLLPAHHAVEGDHGGGQKRDADDDGEWLSAPPTKRSRLEYLACYYQKLEPLIAARQRKEVRLNEMTKINQTKFRKAIEKEIRNNLSIGAYTILSQEESARIRQEQPEKVMESRYVLTAKEIEIDEVEETKAAGLLLDWEGEEPCKAKARHVMKGFSETGSENIETATPQVTREGALLVAQLIASHLWKIGFMDFTQAFMSGDNIDRVLYTSQPREGVPGMQPGQLLKLEKVCYGLVDGPFCWFQHLRKLLVDTLGYEQSLADPCIYYKHIKTPEGHRLSGVIAVATDDLLHGGDEHHMKCMEQIKDTYKLGKFQFGHGKFTGKYFRQKENFSIEVNQENYVKDKLINIELTKQRKRQRYSMCDEKEISTLRASVGALAWLAKETRPDLAGRVALLQQAFPRPRVLDLLEANALILEAKQTATSGIVLMPIPIERLRVGVATDASWGNSRDREQLEDGKDDFWEETSSFWIRHHVTPRRTLFHPGANLGPELQTLLPSRKTMTDRGQTLEDQWTTSESIRTWGEDSWTGKTFFAKQPPGQELEHTKINDVFLKLLNTSSQGHDMKEQEWENKLSEIPFVSVVDSKSLFDCLNKLICTYAQIEDKRTAIDVAILKDDLRKTGGHVRWVEGTNMISDCLTKRMKGDFLRKICNSGFWTLHAEGHQRMFQEHDVLMVSVHKPIK</sequence>
<dbReference type="InterPro" id="IPR012337">
    <property type="entry name" value="RNaseH-like_sf"/>
</dbReference>
<reference evidence="3" key="1">
    <citation type="submission" date="2022-10" db="EMBL/GenBank/DDBJ databases">
        <authorList>
            <person name="Chen Y."/>
            <person name="Dougan E. K."/>
            <person name="Chan C."/>
            <person name="Rhodes N."/>
            <person name="Thang M."/>
        </authorList>
    </citation>
    <scope>NUCLEOTIDE SEQUENCE</scope>
</reference>
<feature type="compositionally biased region" description="Acidic residues" evidence="1">
    <location>
        <begin position="573"/>
        <end position="586"/>
    </location>
</feature>
<dbReference type="PANTHER" id="PTHR37984">
    <property type="entry name" value="PROTEIN CBG26694"/>
    <property type="match status" value="1"/>
</dbReference>
<feature type="domain" description="Integrase catalytic" evidence="2">
    <location>
        <begin position="235"/>
        <end position="402"/>
    </location>
</feature>
<dbReference type="SUPFAM" id="SSF53098">
    <property type="entry name" value="Ribonuclease H-like"/>
    <property type="match status" value="1"/>
</dbReference>
<dbReference type="EMBL" id="CAMXCT030001908">
    <property type="protein sequence ID" value="CAL4781405.1"/>
    <property type="molecule type" value="Genomic_DNA"/>
</dbReference>
<feature type="compositionally biased region" description="Basic and acidic residues" evidence="1">
    <location>
        <begin position="558"/>
        <end position="572"/>
    </location>
</feature>
<dbReference type="InterPro" id="IPR001584">
    <property type="entry name" value="Integrase_cat-core"/>
</dbReference>